<feature type="region of interest" description="Disordered" evidence="1">
    <location>
        <begin position="155"/>
        <end position="216"/>
    </location>
</feature>
<proteinExistence type="predicted"/>
<dbReference type="Proteomes" id="UP001497525">
    <property type="component" value="Unassembled WGS sequence"/>
</dbReference>
<evidence type="ECO:0000313" key="3">
    <source>
        <dbReference type="Proteomes" id="UP001497525"/>
    </source>
</evidence>
<feature type="region of interest" description="Disordered" evidence="1">
    <location>
        <begin position="407"/>
        <end position="441"/>
    </location>
</feature>
<protein>
    <submittedName>
        <fullName evidence="2">Uncharacterized protein</fullName>
    </submittedName>
</protein>
<dbReference type="AlphaFoldDB" id="A0AAV2T457"/>
<feature type="region of interest" description="Disordered" evidence="1">
    <location>
        <begin position="341"/>
        <end position="369"/>
    </location>
</feature>
<feature type="compositionally biased region" description="Polar residues" evidence="1">
    <location>
        <begin position="355"/>
        <end position="365"/>
    </location>
</feature>
<reference evidence="2" key="1">
    <citation type="submission" date="2024-06" db="EMBL/GenBank/DDBJ databases">
        <authorList>
            <person name="Liu X."/>
            <person name="Lenzi L."/>
            <person name="Haldenby T S."/>
            <person name="Uol C."/>
        </authorList>
    </citation>
    <scope>NUCLEOTIDE SEQUENCE</scope>
</reference>
<comment type="caution">
    <text evidence="2">The sequence shown here is derived from an EMBL/GenBank/DDBJ whole genome shotgun (WGS) entry which is preliminary data.</text>
</comment>
<gene>
    <name evidence="2" type="ORF">CDAUBV1_LOCUS1928</name>
</gene>
<feature type="compositionally biased region" description="Polar residues" evidence="1">
    <location>
        <begin position="84"/>
        <end position="93"/>
    </location>
</feature>
<evidence type="ECO:0000256" key="1">
    <source>
        <dbReference type="SAM" id="MobiDB-lite"/>
    </source>
</evidence>
<accession>A0AAV2T457</accession>
<evidence type="ECO:0000313" key="2">
    <source>
        <dbReference type="EMBL" id="CAL5130312.1"/>
    </source>
</evidence>
<feature type="compositionally biased region" description="Polar residues" evidence="1">
    <location>
        <begin position="155"/>
        <end position="168"/>
    </location>
</feature>
<name>A0AAV2T457_CALDB</name>
<dbReference type="EMBL" id="CAXLJL010000061">
    <property type="protein sequence ID" value="CAL5130312.1"/>
    <property type="molecule type" value="Genomic_DNA"/>
</dbReference>
<organism evidence="2 3">
    <name type="scientific">Calicophoron daubneyi</name>
    <name type="common">Rumen fluke</name>
    <name type="synonym">Paramphistomum daubneyi</name>
    <dbReference type="NCBI Taxonomy" id="300641"/>
    <lineage>
        <taxon>Eukaryota</taxon>
        <taxon>Metazoa</taxon>
        <taxon>Spiralia</taxon>
        <taxon>Lophotrochozoa</taxon>
        <taxon>Platyhelminthes</taxon>
        <taxon>Trematoda</taxon>
        <taxon>Digenea</taxon>
        <taxon>Plagiorchiida</taxon>
        <taxon>Pronocephalata</taxon>
        <taxon>Paramphistomoidea</taxon>
        <taxon>Paramphistomidae</taxon>
        <taxon>Calicophoron</taxon>
    </lineage>
</organism>
<feature type="compositionally biased region" description="Polar residues" evidence="1">
    <location>
        <begin position="184"/>
        <end position="198"/>
    </location>
</feature>
<feature type="region of interest" description="Disordered" evidence="1">
    <location>
        <begin position="59"/>
        <end position="141"/>
    </location>
</feature>
<feature type="compositionally biased region" description="Polar residues" evidence="1">
    <location>
        <begin position="407"/>
        <end position="438"/>
    </location>
</feature>
<sequence length="512" mass="56408">MLVSPQSQAIKENSINNSNHHNSRMVLYLERPVTRSSTECTNMVKNSYVERKLPRFSVSTKHKNLKRTQSPITLVKQGSGAGPRSNSGKQSSNHPPPLPVPPLSVNQQDKQPMFHPRSDNEKPGGQDPPSRGTLDTGNEQKRQSCANKFLATATTVARTPSPAMTSKDQPPPLLSPDEGPVSGESLTSPLESTLQLNRPPSPKKRSGVRFVPDSQEAQLTPSKSMFTVLTGNNTDEDIKGYHINDSSDTEVYTSTEVYANPDERENELIEGVTRLNAGFDELRIKMLHLRDDSTAILTRLERSAQIIGQLKSSVTEQAKSEQTFRTKNTKEQLQLGKYLEHTSLSSLPRDDETSLGKQKNAQQLSCERPRIMAHEKFAERDQARAAHLSSSLSYDSQEALERLSVVSSKNGSNGQTGSAQGPNVSETVPLSTSPTGTTNHRRSFLDLAVALFRPGVKDTAAASTPMNEGPRNIQIRHQFRRRAKSSERMKKKLSLSGVNIPDIFPSKLSPTT</sequence>